<evidence type="ECO:0000256" key="6">
    <source>
        <dbReference type="ARBA" id="ARBA00022777"/>
    </source>
</evidence>
<dbReference type="Gene3D" id="3.40.50.2300">
    <property type="match status" value="1"/>
</dbReference>
<feature type="domain" description="Histidine kinase" evidence="10">
    <location>
        <begin position="456"/>
        <end position="679"/>
    </location>
</feature>
<evidence type="ECO:0000259" key="12">
    <source>
        <dbReference type="PROSITE" id="PS50112"/>
    </source>
</evidence>
<dbReference type="RefSeq" id="WP_066733537.1">
    <property type="nucleotide sequence ID" value="NZ_JAJCIQ010000003.1"/>
</dbReference>
<organism evidence="13 14">
    <name type="scientific">Bariatricus massiliensis</name>
    <dbReference type="NCBI Taxonomy" id="1745713"/>
    <lineage>
        <taxon>Bacteria</taxon>
        <taxon>Bacillati</taxon>
        <taxon>Bacillota</taxon>
        <taxon>Clostridia</taxon>
        <taxon>Lachnospirales</taxon>
        <taxon>Lachnospiraceae</taxon>
        <taxon>Bariatricus</taxon>
    </lineage>
</organism>
<dbReference type="InterPro" id="IPR000014">
    <property type="entry name" value="PAS"/>
</dbReference>
<dbReference type="InterPro" id="IPR004358">
    <property type="entry name" value="Sig_transdc_His_kin-like_C"/>
</dbReference>
<dbReference type="InterPro" id="IPR036097">
    <property type="entry name" value="HisK_dim/P_sf"/>
</dbReference>
<dbReference type="InterPro" id="IPR011006">
    <property type="entry name" value="CheY-like_superfamily"/>
</dbReference>
<feature type="domain" description="Response regulatory" evidence="11">
    <location>
        <begin position="709"/>
        <end position="830"/>
    </location>
</feature>
<evidence type="ECO:0000313" key="13">
    <source>
        <dbReference type="EMBL" id="MCB7387020.1"/>
    </source>
</evidence>
<keyword evidence="14" id="KW-1185">Reference proteome</keyword>
<dbReference type="Proteomes" id="UP001299546">
    <property type="component" value="Unassembled WGS sequence"/>
</dbReference>
<keyword evidence="6" id="KW-0418">Kinase</keyword>
<feature type="domain" description="PAS" evidence="12">
    <location>
        <begin position="166"/>
        <end position="241"/>
    </location>
</feature>
<dbReference type="SUPFAM" id="SSF54427">
    <property type="entry name" value="NTF2-like"/>
    <property type="match status" value="1"/>
</dbReference>
<evidence type="ECO:0000313" key="14">
    <source>
        <dbReference type="Proteomes" id="UP001299546"/>
    </source>
</evidence>
<dbReference type="InterPro" id="IPR003594">
    <property type="entry name" value="HATPase_dom"/>
</dbReference>
<dbReference type="EMBL" id="JAJCIS010000003">
    <property type="protein sequence ID" value="MCB7387020.1"/>
    <property type="molecule type" value="Genomic_DNA"/>
</dbReference>
<dbReference type="SMART" id="SM00448">
    <property type="entry name" value="REC"/>
    <property type="match status" value="1"/>
</dbReference>
<dbReference type="PRINTS" id="PR00344">
    <property type="entry name" value="BCTRLSENSOR"/>
</dbReference>
<name>A0ABS8DF25_9FIRM</name>
<dbReference type="SMART" id="SM00387">
    <property type="entry name" value="HATPase_c"/>
    <property type="match status" value="1"/>
</dbReference>
<comment type="catalytic activity">
    <reaction evidence="1">
        <text>ATP + protein L-histidine = ADP + protein N-phospho-L-histidine.</text>
        <dbReference type="EC" id="2.7.13.3"/>
    </reaction>
</comment>
<reference evidence="13 14" key="1">
    <citation type="submission" date="2021-10" db="EMBL/GenBank/DDBJ databases">
        <title>Collection of gut derived symbiotic bacterial strains cultured from healthy donors.</title>
        <authorList>
            <person name="Lin H."/>
            <person name="Littmann E."/>
            <person name="Kohout C."/>
            <person name="Pamer E.G."/>
        </authorList>
    </citation>
    <scope>NUCLEOTIDE SEQUENCE [LARGE SCALE GENOMIC DNA]</scope>
    <source>
        <strain evidence="13 14">DFI.1.165</strain>
    </source>
</reference>
<evidence type="ECO:0000256" key="4">
    <source>
        <dbReference type="ARBA" id="ARBA00022553"/>
    </source>
</evidence>
<evidence type="ECO:0000256" key="9">
    <source>
        <dbReference type="PROSITE-ProRule" id="PRU00169"/>
    </source>
</evidence>
<evidence type="ECO:0000259" key="11">
    <source>
        <dbReference type="PROSITE" id="PS50110"/>
    </source>
</evidence>
<dbReference type="NCBIfam" id="TIGR00229">
    <property type="entry name" value="sensory_box"/>
    <property type="match status" value="1"/>
</dbReference>
<dbReference type="SUPFAM" id="SSF47384">
    <property type="entry name" value="Homodimeric domain of signal transducing histidine kinase"/>
    <property type="match status" value="1"/>
</dbReference>
<dbReference type="PANTHER" id="PTHR43047">
    <property type="entry name" value="TWO-COMPONENT HISTIDINE PROTEIN KINASE"/>
    <property type="match status" value="1"/>
</dbReference>
<dbReference type="Pfam" id="PF00072">
    <property type="entry name" value="Response_reg"/>
    <property type="match status" value="1"/>
</dbReference>
<dbReference type="InterPro" id="IPR003661">
    <property type="entry name" value="HisK_dim/P_dom"/>
</dbReference>
<comment type="function">
    <text evidence="8">May play the central regulatory role in sporulation. It may be an element of the effector pathway responsible for the activation of sporulation genes in response to nutritional stress. Spo0A may act in concert with spo0H (a sigma factor) to control the expression of some genes that are critical to the sporulation process.</text>
</comment>
<evidence type="ECO:0000259" key="10">
    <source>
        <dbReference type="PROSITE" id="PS50109"/>
    </source>
</evidence>
<dbReference type="InterPro" id="IPR005467">
    <property type="entry name" value="His_kinase_dom"/>
</dbReference>
<dbReference type="PANTHER" id="PTHR43047:SF64">
    <property type="entry name" value="HISTIDINE KINASE CONTAINING CHEY-HOMOLOGOUS RECEIVER DOMAIN AND PAS DOMAIN-RELATED"/>
    <property type="match status" value="1"/>
</dbReference>
<dbReference type="Pfam" id="PF13426">
    <property type="entry name" value="PAS_9"/>
    <property type="match status" value="1"/>
</dbReference>
<dbReference type="PROSITE" id="PS50110">
    <property type="entry name" value="RESPONSE_REGULATORY"/>
    <property type="match status" value="1"/>
</dbReference>
<evidence type="ECO:0000256" key="7">
    <source>
        <dbReference type="ARBA" id="ARBA00023012"/>
    </source>
</evidence>
<evidence type="ECO:0000256" key="3">
    <source>
        <dbReference type="ARBA" id="ARBA00018672"/>
    </source>
</evidence>
<sequence>MGNEKIKQVECLAAKILRTYFCESDMEFMISTFADDIVWLGAGEKQKAEGREAVAAAFRAGKDEMIPFDMSDEQYETLELGGGNYLCEGVSCLKAKQDTGMCLEIVQRVTFVFREKGNRLETVHIHNSIPYTGIRDDELFPVESARQAYMELENALRKSEQDYMRQAQFLSQLYNSVPCGIVQFDTDSEYKVINVNRMVWDFYGYDSEEEYRRENPSPFGRVRPEDKSWVINIIDGLKLNGETASYTRESFRKNGEQVFIRVLMDRIVNANGQEVIQAVFTDITNVTRLQREQAREQLMENRSLRAAICTVYPLIMSLNLSKDTFQCFVEDQEGYLGQKEGIYSRLIAQYAEDVYPSYREDYLRTFNREEIIRSFQSGKKEVYMEMQQKGVDGKYHWISIHIVAVDNPFNEDVMAINMTKILDSQRAEQARQEQLLRDALAAANAANRAKSDFLSRMSHDIRTPMNAIIGMSAIGQMKSQDVECVQDCFRKIDASSQYLLSIINDILDMSKIENGKMEITSVPFAPAAMLEEINDIIRPQAEEKGLYYKIENHEPLDLCCIGDELRLKQILMNLLSNALKFTPEGGRVEVDIREKTRRDSVVYLEMEVRDTGIGMSEEFMERIFQPFEQENPELARNYVGSGLGLSIVYNLVQLMNGTLEVQSCQGKGSDFLVVIPLRLVRDMEGREDADELGKVEEKPYGNSSVQGKRVLLVEDNDLNMEIAKELLEMCGLQVEGARDGKEAVELVEVNPPDYYGAVLMDIRMPVMDGIEATRRIRSMGRADTGKLPIIAMTANAFEEDKKTAEQAGMSGYLVKPIDMEAVIEELERVM</sequence>
<dbReference type="SUPFAM" id="SSF55874">
    <property type="entry name" value="ATPase domain of HSP90 chaperone/DNA topoisomerase II/histidine kinase"/>
    <property type="match status" value="1"/>
</dbReference>
<proteinExistence type="predicted"/>
<dbReference type="CDD" id="cd17546">
    <property type="entry name" value="REC_hyHK_CKI1_RcsC-like"/>
    <property type="match status" value="1"/>
</dbReference>
<dbReference type="PROSITE" id="PS50112">
    <property type="entry name" value="PAS"/>
    <property type="match status" value="1"/>
</dbReference>
<dbReference type="Gene3D" id="3.30.450.20">
    <property type="entry name" value="PAS domain"/>
    <property type="match status" value="1"/>
</dbReference>
<feature type="modified residue" description="4-aspartylphosphate" evidence="9">
    <location>
        <position position="761"/>
    </location>
</feature>
<evidence type="ECO:0000256" key="2">
    <source>
        <dbReference type="ARBA" id="ARBA00012438"/>
    </source>
</evidence>
<dbReference type="SUPFAM" id="SSF52172">
    <property type="entry name" value="CheY-like"/>
    <property type="match status" value="1"/>
</dbReference>
<accession>A0ABS8DF25</accession>
<dbReference type="CDD" id="cd00082">
    <property type="entry name" value="HisKA"/>
    <property type="match status" value="1"/>
</dbReference>
<evidence type="ECO:0000256" key="1">
    <source>
        <dbReference type="ARBA" id="ARBA00000085"/>
    </source>
</evidence>
<keyword evidence="5" id="KW-0808">Transferase</keyword>
<gene>
    <name evidence="13" type="ORF">LIZ65_06930</name>
</gene>
<dbReference type="Gene3D" id="3.10.450.50">
    <property type="match status" value="1"/>
</dbReference>
<keyword evidence="4 9" id="KW-0597">Phosphoprotein</keyword>
<dbReference type="InterPro" id="IPR035965">
    <property type="entry name" value="PAS-like_dom_sf"/>
</dbReference>
<keyword evidence="7" id="KW-0902">Two-component regulatory system</keyword>
<dbReference type="Pfam" id="PF02518">
    <property type="entry name" value="HATPase_c"/>
    <property type="match status" value="1"/>
</dbReference>
<dbReference type="Pfam" id="PF00512">
    <property type="entry name" value="HisKA"/>
    <property type="match status" value="1"/>
</dbReference>
<dbReference type="InterPro" id="IPR036890">
    <property type="entry name" value="HATPase_C_sf"/>
</dbReference>
<dbReference type="Gene3D" id="3.30.565.10">
    <property type="entry name" value="Histidine kinase-like ATPase, C-terminal domain"/>
    <property type="match status" value="1"/>
</dbReference>
<dbReference type="EC" id="2.7.13.3" evidence="2"/>
<dbReference type="SUPFAM" id="SSF55785">
    <property type="entry name" value="PYP-like sensor domain (PAS domain)"/>
    <property type="match status" value="1"/>
</dbReference>
<protein>
    <recommendedName>
        <fullName evidence="3">Stage 0 sporulation protein A homolog</fullName>
        <ecNumber evidence="2">2.7.13.3</ecNumber>
    </recommendedName>
</protein>
<evidence type="ECO:0000256" key="5">
    <source>
        <dbReference type="ARBA" id="ARBA00022679"/>
    </source>
</evidence>
<dbReference type="SMART" id="SM00388">
    <property type="entry name" value="HisKA"/>
    <property type="match status" value="1"/>
</dbReference>
<dbReference type="InterPro" id="IPR037401">
    <property type="entry name" value="SnoaL-like"/>
</dbReference>
<dbReference type="Gene3D" id="1.10.287.130">
    <property type="match status" value="1"/>
</dbReference>
<dbReference type="Pfam" id="PF13474">
    <property type="entry name" value="SnoaL_3"/>
    <property type="match status" value="1"/>
</dbReference>
<dbReference type="InterPro" id="IPR001789">
    <property type="entry name" value="Sig_transdc_resp-reg_receiver"/>
</dbReference>
<comment type="caution">
    <text evidence="13">The sequence shown here is derived from an EMBL/GenBank/DDBJ whole genome shotgun (WGS) entry which is preliminary data.</text>
</comment>
<dbReference type="InterPro" id="IPR032710">
    <property type="entry name" value="NTF2-like_dom_sf"/>
</dbReference>
<evidence type="ECO:0000256" key="8">
    <source>
        <dbReference type="ARBA" id="ARBA00024867"/>
    </source>
</evidence>
<dbReference type="CDD" id="cd16922">
    <property type="entry name" value="HATPase_EvgS-ArcB-TorS-like"/>
    <property type="match status" value="1"/>
</dbReference>
<dbReference type="PROSITE" id="PS50109">
    <property type="entry name" value="HIS_KIN"/>
    <property type="match status" value="1"/>
</dbReference>